<dbReference type="EMBL" id="BSDZ01000009">
    <property type="protein sequence ID" value="GLI61002.1"/>
    <property type="molecule type" value="Genomic_DNA"/>
</dbReference>
<protein>
    <recommendedName>
        <fullName evidence="2">DUF3730 domain-containing protein</fullName>
    </recommendedName>
</protein>
<dbReference type="SUPFAM" id="SSF48371">
    <property type="entry name" value="ARM repeat"/>
    <property type="match status" value="1"/>
</dbReference>
<dbReference type="Pfam" id="PF12530">
    <property type="entry name" value="DUF3730"/>
    <property type="match status" value="1"/>
</dbReference>
<reference evidence="3 4" key="1">
    <citation type="journal article" date="2023" name="IScience">
        <title>Expanded male sex-determining region conserved during the evolution of homothallism in the green alga Volvox.</title>
        <authorList>
            <person name="Yamamoto K."/>
            <person name="Matsuzaki R."/>
            <person name="Mahakham W."/>
            <person name="Heman W."/>
            <person name="Sekimoto H."/>
            <person name="Kawachi M."/>
            <person name="Minakuchi Y."/>
            <person name="Toyoda A."/>
            <person name="Nozaki H."/>
        </authorList>
    </citation>
    <scope>NUCLEOTIDE SEQUENCE [LARGE SCALE GENOMIC DNA]</scope>
    <source>
        <strain evidence="3 4">NIES-4468</strain>
    </source>
</reference>
<evidence type="ECO:0000256" key="1">
    <source>
        <dbReference type="SAM" id="MobiDB-lite"/>
    </source>
</evidence>
<name>A0ABQ5RTW1_9CHLO</name>
<dbReference type="InterPro" id="IPR022542">
    <property type="entry name" value="FOCAD/RST1_DUF3730"/>
</dbReference>
<evidence type="ECO:0000313" key="4">
    <source>
        <dbReference type="Proteomes" id="UP001165090"/>
    </source>
</evidence>
<keyword evidence="4" id="KW-1185">Reference proteome</keyword>
<organism evidence="3 4">
    <name type="scientific">Volvox africanus</name>
    <dbReference type="NCBI Taxonomy" id="51714"/>
    <lineage>
        <taxon>Eukaryota</taxon>
        <taxon>Viridiplantae</taxon>
        <taxon>Chlorophyta</taxon>
        <taxon>core chlorophytes</taxon>
        <taxon>Chlorophyceae</taxon>
        <taxon>CS clade</taxon>
        <taxon>Chlamydomonadales</taxon>
        <taxon>Volvocaceae</taxon>
        <taxon>Volvox</taxon>
    </lineage>
</organism>
<dbReference type="PANTHER" id="PTHR16212:SF4">
    <property type="entry name" value="FOCADHESIN"/>
    <property type="match status" value="1"/>
</dbReference>
<dbReference type="PANTHER" id="PTHR16212">
    <property type="entry name" value="FOCADHESIN FAMILY MEMBER"/>
    <property type="match status" value="1"/>
</dbReference>
<feature type="non-terminal residue" evidence="3">
    <location>
        <position position="1688"/>
    </location>
</feature>
<accession>A0ABQ5RTW1</accession>
<dbReference type="InterPro" id="IPR045163">
    <property type="entry name" value="Focadhesin/RST1"/>
</dbReference>
<feature type="compositionally biased region" description="Polar residues" evidence="1">
    <location>
        <begin position="957"/>
        <end position="974"/>
    </location>
</feature>
<feature type="compositionally biased region" description="Basic residues" evidence="1">
    <location>
        <begin position="435"/>
        <end position="444"/>
    </location>
</feature>
<evidence type="ECO:0000313" key="3">
    <source>
        <dbReference type="EMBL" id="GLI61002.1"/>
    </source>
</evidence>
<sequence length="1688" mass="170442">MSVNDILESLQRKLQAAKSPIVARHTVAGIFATLRKPGIGVETRANVITLCLSRPYKVIVQEAADQLLALTRAGGLPAAEAAEFLLSAITTAGSATAAALADALCQLVVSPAAHIGVTGAAAGASDSAANAQPLLRPTRWTSHPLVAALLSNPAAATQLLSSAIAALGGEVAAAAAATAEAAAGGAVSGTAGSAASGVAAITAAPSASLERTWSSLEPFFSFVLLQRHPLATERAGAGASASASAASASSGAASALAAVALAAWLHSQLVRLAVGEPYGAPPWLRRQLLAFLVAHLVLGPRGLEADRMQAVQATTDLLDVLEAVLYDREGEVAVTITATTGGLRRLDDCCYPETSVAMPVAAALMQLAFEIIVGPGGGGGGGGGGGAQEVVAALLRLQRVAPSALQNHLAESSLLTLHAYGKELQGLHRLLHKALRHSHQHHHSPQQPPPPPPQQQWQQWQYGPKQTSVGPSAADAALSLQPLLAEVAFGTSAAPSGAVPASTWPAHLAAALQQIMDTGTGNSSGSGCSSRKAHGDLCLIRQCRWLLLSLWAEATATASDCRGGLPSPSPSPLPCDLLRWLRSLEMALRQRRRMAAAAKAVSEQLPFVTKISDVVSDASLGAMDSHPALTCLLAALLAHPNPRVRAAAAAAARQLVQLLPAAALPLLPVVMYQLRRGGVAGADEYSGGSIGSSNAAQLALLQLLPVMAADPAVAPYALRVLQPMLQPESPEMLRCLALKLLCDTWLISGRGWPQVESALNGLVAPGSRNPPPSLRITRAALLRAVCDRDPGRGVELVSALQQAIRDPDCPAAAALALEALAVLAEEDVLDFYKAYRVVHRWHPSLPVDPPVASCWVALLAHGSLDAEVYPNKAAAILDILWAASRHPDAEVRAAAYSAISRYPLDLMEKLQILRPLNQYTAPLLRETDPRVSEAARDLAAVALRFEHANRRRLLMTQPASEATQDQNAADSTNQTGGGDGGDGAASRSKGMAFAAAATAREARALRGRLLGRIPKMLLAGANPAGGAAAGRPPGGGGGGVGVAAGGGFHPGTALFCYSQPRPPPLPPGSSAAAIAAAARRATAEAREAYGTRLRDGLRRLAWRGHWHARLAVQAWATFIGHWMYDTGLTAADVAAVLVSEWNGTAAGAGGAASGGAGSTAAASSNAATTGVGGATAAPAAVLEGVGLAAGALCLTAEGLPEADVSFLTAKLLQQAQSGRSSGISRTSLLGAALSASKLHPTDWAARQQVLGELRVQLLAGPSAVVRSAAATALAVLVGSLAADPAIYIRTGGGGGGGGSDDGGGGGGGAHQSRELFAVAEALSCLIAALGGLCPALAAPLAELAARGMPPDWPALEGAAYVKAPRPLKDEVDEQEVLPGTAVSLASLLCDVNRAHGLPTETLPHFLSALMLVAAAAAAGDGTGGSGHGIGTASSASAAVTVAALEAAAVLAPETIRYQQMPASELKGVIRTMRELMGIHSEVVGGESCSSGGSSVAVSGNGGDGRVRGAAAYCLACVAVAALRQGLLAQELVSELGLMPVASPSPLRRTGSEDSGLTILLALVSELEEQACAVSSGGAAAASKGQYTVAARMGAVAGLAAVLVPPPSSLVDALAPIPAGALGTGLLAQPEHLTPAKAAVRALERLAMSDADPWVSATAAFHLAAIAAAVEAAEDGGGDDGIGPSGVGG</sequence>
<evidence type="ECO:0000259" key="2">
    <source>
        <dbReference type="Pfam" id="PF12530"/>
    </source>
</evidence>
<dbReference type="Proteomes" id="UP001165090">
    <property type="component" value="Unassembled WGS sequence"/>
</dbReference>
<comment type="caution">
    <text evidence="3">The sequence shown here is derived from an EMBL/GenBank/DDBJ whole genome shotgun (WGS) entry which is preliminary data.</text>
</comment>
<feature type="domain" description="DUF3730" evidence="2">
    <location>
        <begin position="693"/>
        <end position="898"/>
    </location>
</feature>
<feature type="region of interest" description="Disordered" evidence="1">
    <location>
        <begin position="957"/>
        <end position="987"/>
    </location>
</feature>
<dbReference type="InterPro" id="IPR016024">
    <property type="entry name" value="ARM-type_fold"/>
</dbReference>
<proteinExistence type="predicted"/>
<feature type="region of interest" description="Disordered" evidence="1">
    <location>
        <begin position="435"/>
        <end position="472"/>
    </location>
</feature>
<gene>
    <name evidence="3" type="ORF">VaNZ11_003262</name>
</gene>